<proteinExistence type="predicted"/>
<gene>
    <name evidence="1" type="ordered locus">Mmah_1985</name>
</gene>
<keyword evidence="2" id="KW-1185">Reference proteome</keyword>
<dbReference type="HOGENOM" id="CLU_081809_0_0_2"/>
<sequence>MSVSTRSIGLYIVRFRHEKDNDILSGKKLIEYYNSLLFNISNKSFSDKRMELATSNKFYYLADSNGSEKKEIIFESAKTGHRPFLVDETTGLKRENPKNIHEGEAELTHLITRTDNKEIIMALEKRAVGVTINQIQSYLNSFIRSYPEKDQYFLEWDVLVLESFLERLNDFKRITTGSIFVDKKIISSEQMGYAGLDLDSTREDLEMTYKSHRGESISKTLVRKFDKLRKKGVISRIRVEGKSFNDAAIHIDTNSDAFIRKVDVDLIEDTGLVNSTHLFKILSNVIDEV</sequence>
<dbReference type="Proteomes" id="UP000001059">
    <property type="component" value="Chromosome"/>
</dbReference>
<evidence type="ECO:0000313" key="1">
    <source>
        <dbReference type="EMBL" id="ADE37480.1"/>
    </source>
</evidence>
<dbReference type="KEGG" id="mmh:Mmah_1985"/>
<dbReference type="RefSeq" id="WP_013038422.1">
    <property type="nucleotide sequence ID" value="NC_014002.1"/>
</dbReference>
<evidence type="ECO:0000313" key="2">
    <source>
        <dbReference type="Proteomes" id="UP000001059"/>
    </source>
</evidence>
<dbReference type="EMBL" id="CP001994">
    <property type="protein sequence ID" value="ADE37480.1"/>
    <property type="molecule type" value="Genomic_DNA"/>
</dbReference>
<protein>
    <submittedName>
        <fullName evidence="1">Uncharacterized protein</fullName>
    </submittedName>
</protein>
<organism evidence="1 2">
    <name type="scientific">Methanohalophilus mahii (strain ATCC 35705 / DSM 5219 / SLP)</name>
    <dbReference type="NCBI Taxonomy" id="547558"/>
    <lineage>
        <taxon>Archaea</taxon>
        <taxon>Methanobacteriati</taxon>
        <taxon>Methanobacteriota</taxon>
        <taxon>Stenosarchaea group</taxon>
        <taxon>Methanomicrobia</taxon>
        <taxon>Methanosarcinales</taxon>
        <taxon>Methanosarcinaceae</taxon>
        <taxon>Methanohalophilus</taxon>
    </lineage>
</organism>
<accession>D5E8J2</accession>
<reference evidence="1 2" key="1">
    <citation type="submission" date="2010-03" db="EMBL/GenBank/DDBJ databases">
        <title>The complete genome of Methanohalophilus mahii DSM 5219.</title>
        <authorList>
            <consortium name="US DOE Joint Genome Institute (JGI-PGF)"/>
            <person name="Lucas S."/>
            <person name="Copeland A."/>
            <person name="Lapidus A."/>
            <person name="Glavina del Rio T."/>
            <person name="Dalin E."/>
            <person name="Tice H."/>
            <person name="Bruce D."/>
            <person name="Goodwin L."/>
            <person name="Pitluck S."/>
            <person name="Kyrpides N."/>
            <person name="Mavromatis K."/>
            <person name="Ivanova N."/>
            <person name="Lykidis A."/>
            <person name="Saunders E."/>
            <person name="Brettin T."/>
            <person name="Detter J.C."/>
            <person name="Han C."/>
            <person name="Land M."/>
            <person name="Hauser L."/>
            <person name="Markowitz V."/>
            <person name="Cheng J.-F."/>
            <person name="Hugenholtz P."/>
            <person name="Woyke T."/>
            <person name="Wu D."/>
            <person name="Spring S."/>
            <person name="Schneider S."/>
            <person name="Schroeder M."/>
            <person name="Klenk H.-P."/>
            <person name="Eisen J.A."/>
        </authorList>
    </citation>
    <scope>NUCLEOTIDE SEQUENCE [LARGE SCALE GENOMIC DNA]</scope>
    <source>
        <strain evidence="2">ATCC 35705 / DSM 5219 / SLP</strain>
    </source>
</reference>
<name>D5E8J2_METMS</name>
<dbReference type="GeneID" id="8984177"/>
<dbReference type="AlphaFoldDB" id="D5E8J2"/>